<accession>A0A1M4YLR1</accession>
<dbReference type="STRING" id="1194090.SAMN05443144_10595"/>
<dbReference type="Proteomes" id="UP000184041">
    <property type="component" value="Unassembled WGS sequence"/>
</dbReference>
<gene>
    <name evidence="4" type="ORF">SAMN05443144_10595</name>
</gene>
<evidence type="ECO:0000256" key="1">
    <source>
        <dbReference type="SAM" id="MobiDB-lite"/>
    </source>
</evidence>
<evidence type="ECO:0000259" key="3">
    <source>
        <dbReference type="Pfam" id="PF00149"/>
    </source>
</evidence>
<feature type="domain" description="Calcineurin-like phosphoesterase" evidence="3">
    <location>
        <begin position="71"/>
        <end position="256"/>
    </location>
</feature>
<name>A0A1M4YLR1_9BACT</name>
<keyword evidence="5" id="KW-1185">Reference proteome</keyword>
<evidence type="ECO:0000313" key="5">
    <source>
        <dbReference type="Proteomes" id="UP000184041"/>
    </source>
</evidence>
<reference evidence="4 5" key="1">
    <citation type="submission" date="2016-11" db="EMBL/GenBank/DDBJ databases">
        <authorList>
            <person name="Jaros S."/>
            <person name="Januszkiewicz K."/>
            <person name="Wedrychowicz H."/>
        </authorList>
    </citation>
    <scope>NUCLEOTIDE SEQUENCE [LARGE SCALE GENOMIC DNA]</scope>
    <source>
        <strain evidence="4 5">DSM 21986</strain>
    </source>
</reference>
<keyword evidence="2" id="KW-1133">Transmembrane helix</keyword>
<dbReference type="InterPro" id="IPR029052">
    <property type="entry name" value="Metallo-depent_PP-like"/>
</dbReference>
<dbReference type="OrthoDB" id="596345at2"/>
<dbReference type="GO" id="GO:0016787">
    <property type="term" value="F:hydrolase activity"/>
    <property type="evidence" value="ECO:0007669"/>
    <property type="project" value="InterPro"/>
</dbReference>
<feature type="transmembrane region" description="Helical" evidence="2">
    <location>
        <begin position="20"/>
        <end position="38"/>
    </location>
</feature>
<sequence>MRVPASNINRVYVASGRTRAVCVILNLLYICLYLTFTGCRAERGGDKRSDRYDSVSIGLLPDTQGDGDAVSIHPMKAVLDKLQASGVDIVIPVGDLTNHGTTAEFDQWTSVAEQYRKEGIEFLPLMGNHETSYAYAVEWIEYMKEYIPEDAVHMAGAQYQNYYVVRENVLIVLLRYYNLPIAFQWIKEVVDNRVDEVDHIVIASHDGLIGAKYGETREMIVEGTRGDHLLMEQWDEIRSFFSRHDVIWVQGHEHMYQRSVISAPVHVNPSSWRTSDRNYRLPQYTQIVAGNASYKGYEFRYGEREKVQAILQQKMNTREKGSEAYDVNASVLSFDRTQVDFEAYFTSHTISSNREGKKELENPIWVLMDRFSRTTDRCERIVYPNSIPAGTRPVLRHDVFYRTSDCRAPGGSAAKIVDGVNNTFNRVESTPQTLSWRQGFSRAESQMDLMRLAYQYLFQYHQPWTPNLNSGRRLVPAGNGQQVEVPATTIDLKEHMTLSWSPRTAETLSDILIVSGTQVQTGMYSSAYGMKKNIEEDPGLDGSQPDGSAKKPHDLPESATKSWDITSAAADPYVLQFENDVASRDNATLAYYEEGSWKPFTREECVMKSAYESGFLNRSAPVRKGECRGEALVGFDNKYNNSNRWWVLLQRDVKVALVEK</sequence>
<protein>
    <submittedName>
        <fullName evidence="4">3',5'-cyclic AMP phosphodiesterase CpdA</fullName>
    </submittedName>
</protein>
<dbReference type="SUPFAM" id="SSF56300">
    <property type="entry name" value="Metallo-dependent phosphatases"/>
    <property type="match status" value="1"/>
</dbReference>
<dbReference type="Pfam" id="PF00149">
    <property type="entry name" value="Metallophos"/>
    <property type="match status" value="1"/>
</dbReference>
<dbReference type="Gene3D" id="3.60.21.10">
    <property type="match status" value="1"/>
</dbReference>
<dbReference type="EMBL" id="FQUS01000005">
    <property type="protein sequence ID" value="SHF06462.1"/>
    <property type="molecule type" value="Genomic_DNA"/>
</dbReference>
<dbReference type="CDD" id="cd00838">
    <property type="entry name" value="MPP_superfamily"/>
    <property type="match status" value="1"/>
</dbReference>
<feature type="region of interest" description="Disordered" evidence="1">
    <location>
        <begin position="533"/>
        <end position="559"/>
    </location>
</feature>
<keyword evidence="2" id="KW-0812">Transmembrane</keyword>
<evidence type="ECO:0000313" key="4">
    <source>
        <dbReference type="EMBL" id="SHF06462.1"/>
    </source>
</evidence>
<proteinExistence type="predicted"/>
<evidence type="ECO:0000256" key="2">
    <source>
        <dbReference type="SAM" id="Phobius"/>
    </source>
</evidence>
<dbReference type="AlphaFoldDB" id="A0A1M4YLR1"/>
<keyword evidence="2" id="KW-0472">Membrane</keyword>
<organism evidence="4 5">
    <name type="scientific">Fodinibius roseus</name>
    <dbReference type="NCBI Taxonomy" id="1194090"/>
    <lineage>
        <taxon>Bacteria</taxon>
        <taxon>Pseudomonadati</taxon>
        <taxon>Balneolota</taxon>
        <taxon>Balneolia</taxon>
        <taxon>Balneolales</taxon>
        <taxon>Balneolaceae</taxon>
        <taxon>Fodinibius</taxon>
    </lineage>
</organism>
<dbReference type="InterPro" id="IPR004843">
    <property type="entry name" value="Calcineurin-like_PHP"/>
</dbReference>